<feature type="domain" description="DUF3566" evidence="3">
    <location>
        <begin position="110"/>
        <end position="227"/>
    </location>
</feature>
<evidence type="ECO:0000256" key="1">
    <source>
        <dbReference type="SAM" id="MobiDB-lite"/>
    </source>
</evidence>
<dbReference type="InterPro" id="IPR021949">
    <property type="entry name" value="DUF3566_TM"/>
</dbReference>
<evidence type="ECO:0000256" key="2">
    <source>
        <dbReference type="SAM" id="Phobius"/>
    </source>
</evidence>
<evidence type="ECO:0000313" key="4">
    <source>
        <dbReference type="EMBL" id="OIQ92042.1"/>
    </source>
</evidence>
<comment type="caution">
    <text evidence="4">The sequence shown here is derived from an EMBL/GenBank/DDBJ whole genome shotgun (WGS) entry which is preliminary data.</text>
</comment>
<protein>
    <recommendedName>
        <fullName evidence="3">DUF3566 domain-containing protein</fullName>
    </recommendedName>
</protein>
<proteinExistence type="predicted"/>
<name>A0A1J5R9L8_9ZZZZ</name>
<feature type="region of interest" description="Disordered" evidence="1">
    <location>
        <begin position="1"/>
        <end position="105"/>
    </location>
</feature>
<keyword evidence="2" id="KW-0472">Membrane</keyword>
<keyword evidence="2" id="KW-0812">Transmembrane</keyword>
<feature type="compositionally biased region" description="Low complexity" evidence="1">
    <location>
        <begin position="16"/>
        <end position="30"/>
    </location>
</feature>
<sequence>MSSDETAPRSFPPRQGGARPATTGTATSGANVPTFMPPRTSTAAAPGAAMPLPPASSSSPVPGAGGWPSAPRDGVHDTGDVPVGEIRHTSSHTGEGSRPAVKVASDAGAPRRVRLAVSRVDPWSVMKLSFLLSVAVGIMIVVAAAVIWMTLDGMHVFTKVDALVREVVGTESKIDILQYVKFSRIVSAASLIAIVDVFLMTALATIGAFLYNIVASLVGGIHLTMTDE</sequence>
<dbReference type="AlphaFoldDB" id="A0A1J5R9L8"/>
<evidence type="ECO:0000259" key="3">
    <source>
        <dbReference type="Pfam" id="PF12089"/>
    </source>
</evidence>
<accession>A0A1J5R9L8</accession>
<reference evidence="4" key="1">
    <citation type="submission" date="2016-10" db="EMBL/GenBank/DDBJ databases">
        <title>Sequence of Gallionella enrichment culture.</title>
        <authorList>
            <person name="Poehlein A."/>
            <person name="Muehling M."/>
            <person name="Daniel R."/>
        </authorList>
    </citation>
    <scope>NUCLEOTIDE SEQUENCE</scope>
</reference>
<dbReference type="EMBL" id="MLJW01000242">
    <property type="protein sequence ID" value="OIQ92042.1"/>
    <property type="molecule type" value="Genomic_DNA"/>
</dbReference>
<keyword evidence="2" id="KW-1133">Transmembrane helix</keyword>
<feature type="transmembrane region" description="Helical" evidence="2">
    <location>
        <begin position="128"/>
        <end position="151"/>
    </location>
</feature>
<feature type="compositionally biased region" description="Low complexity" evidence="1">
    <location>
        <begin position="37"/>
        <end position="71"/>
    </location>
</feature>
<organism evidence="4">
    <name type="scientific">mine drainage metagenome</name>
    <dbReference type="NCBI Taxonomy" id="410659"/>
    <lineage>
        <taxon>unclassified sequences</taxon>
        <taxon>metagenomes</taxon>
        <taxon>ecological metagenomes</taxon>
    </lineage>
</organism>
<gene>
    <name evidence="4" type="ORF">GALL_260340</name>
</gene>
<dbReference type="Pfam" id="PF12089">
    <property type="entry name" value="DUF3566"/>
    <property type="match status" value="1"/>
</dbReference>
<feature type="transmembrane region" description="Helical" evidence="2">
    <location>
        <begin position="185"/>
        <end position="211"/>
    </location>
</feature>